<dbReference type="AlphaFoldDB" id="A0A6G0ZCZ6"/>
<reference evidence="1 2" key="1">
    <citation type="submission" date="2019-08" db="EMBL/GenBank/DDBJ databases">
        <title>Whole genome of Aphis craccivora.</title>
        <authorList>
            <person name="Voronova N.V."/>
            <person name="Shulinski R.S."/>
            <person name="Bandarenka Y.V."/>
            <person name="Zhorov D.G."/>
            <person name="Warner D."/>
        </authorList>
    </citation>
    <scope>NUCLEOTIDE SEQUENCE [LARGE SCALE GENOMIC DNA]</scope>
    <source>
        <strain evidence="1">180601</strain>
        <tissue evidence="1">Whole Body</tissue>
    </source>
</reference>
<sequence>MSIRKMKNTTLTSSLFCNDECIDFTMIFCVSVYSISSRNNAPISNFGEVKSSKHFLTVFKKIEKNKEKNDGKREFLRKTSFRPN</sequence>
<accession>A0A6G0ZCZ6</accession>
<comment type="caution">
    <text evidence="1">The sequence shown here is derived from an EMBL/GenBank/DDBJ whole genome shotgun (WGS) entry which is preliminary data.</text>
</comment>
<evidence type="ECO:0000313" key="2">
    <source>
        <dbReference type="Proteomes" id="UP000478052"/>
    </source>
</evidence>
<gene>
    <name evidence="1" type="ORF">FWK35_00011232</name>
</gene>
<keyword evidence="2" id="KW-1185">Reference proteome</keyword>
<dbReference type="Proteomes" id="UP000478052">
    <property type="component" value="Unassembled WGS sequence"/>
</dbReference>
<protein>
    <submittedName>
        <fullName evidence="1">Uncharacterized protein</fullName>
    </submittedName>
</protein>
<name>A0A6G0ZCZ6_APHCR</name>
<dbReference type="EMBL" id="VUJU01000800">
    <property type="protein sequence ID" value="KAF0768289.1"/>
    <property type="molecule type" value="Genomic_DNA"/>
</dbReference>
<proteinExistence type="predicted"/>
<evidence type="ECO:0000313" key="1">
    <source>
        <dbReference type="EMBL" id="KAF0768289.1"/>
    </source>
</evidence>
<organism evidence="1 2">
    <name type="scientific">Aphis craccivora</name>
    <name type="common">Cowpea aphid</name>
    <dbReference type="NCBI Taxonomy" id="307492"/>
    <lineage>
        <taxon>Eukaryota</taxon>
        <taxon>Metazoa</taxon>
        <taxon>Ecdysozoa</taxon>
        <taxon>Arthropoda</taxon>
        <taxon>Hexapoda</taxon>
        <taxon>Insecta</taxon>
        <taxon>Pterygota</taxon>
        <taxon>Neoptera</taxon>
        <taxon>Paraneoptera</taxon>
        <taxon>Hemiptera</taxon>
        <taxon>Sternorrhyncha</taxon>
        <taxon>Aphidomorpha</taxon>
        <taxon>Aphidoidea</taxon>
        <taxon>Aphididae</taxon>
        <taxon>Aphidini</taxon>
        <taxon>Aphis</taxon>
        <taxon>Aphis</taxon>
    </lineage>
</organism>